<name>A0A7W9E4P9_9MICO</name>
<feature type="domain" description="Acyl-CoA oxidase/dehydrogenase middle" evidence="8">
    <location>
        <begin position="123"/>
        <end position="218"/>
    </location>
</feature>
<dbReference type="SUPFAM" id="SSF56645">
    <property type="entry name" value="Acyl-CoA dehydrogenase NM domain-like"/>
    <property type="match status" value="1"/>
</dbReference>
<dbReference type="PANTHER" id="PTHR43884">
    <property type="entry name" value="ACYL-COA DEHYDROGENASE"/>
    <property type="match status" value="1"/>
</dbReference>
<evidence type="ECO:0000313" key="10">
    <source>
        <dbReference type="EMBL" id="MBB5642458.1"/>
    </source>
</evidence>
<dbReference type="GO" id="GO:0003995">
    <property type="term" value="F:acyl-CoA dehydrogenase activity"/>
    <property type="evidence" value="ECO:0007669"/>
    <property type="project" value="InterPro"/>
</dbReference>
<reference evidence="10 11" key="1">
    <citation type="submission" date="2020-08" db="EMBL/GenBank/DDBJ databases">
        <title>Sequencing the genomes of 1000 actinobacteria strains.</title>
        <authorList>
            <person name="Klenk H.-P."/>
        </authorList>
    </citation>
    <scope>NUCLEOTIDE SEQUENCE [LARGE SCALE GENOMIC DNA]</scope>
    <source>
        <strain evidence="10 11">DSM 21065</strain>
    </source>
</reference>
<evidence type="ECO:0000259" key="9">
    <source>
        <dbReference type="Pfam" id="PF02771"/>
    </source>
</evidence>
<evidence type="ECO:0000259" key="7">
    <source>
        <dbReference type="Pfam" id="PF00441"/>
    </source>
</evidence>
<dbReference type="Pfam" id="PF02771">
    <property type="entry name" value="Acyl-CoA_dh_N"/>
    <property type="match status" value="1"/>
</dbReference>
<dbReference type="InterPro" id="IPR036250">
    <property type="entry name" value="AcylCo_DH-like_C"/>
</dbReference>
<dbReference type="PANTHER" id="PTHR43884:SF12">
    <property type="entry name" value="ISOVALERYL-COA DEHYDROGENASE, MITOCHONDRIAL-RELATED"/>
    <property type="match status" value="1"/>
</dbReference>
<dbReference type="Gene3D" id="2.40.110.10">
    <property type="entry name" value="Butyryl-CoA Dehydrogenase, subunit A, domain 2"/>
    <property type="match status" value="1"/>
</dbReference>
<dbReference type="InterPro" id="IPR006089">
    <property type="entry name" value="Acyl-CoA_DH_CS"/>
</dbReference>
<sequence>MTIVASIGESPARVVEDFLDHAFGEHPDRPDDETEFDRTGWDRVRASGLLGAPFSPEVGGLGLSLTESLAPLERLGYLNPDAGLSFAAMTTMASTAVALSRFGTDQQRHGYLPAVVSGDLIGAHAITETETGSDALRMNTRAVRDGTGFVLDGNKSFVTNAGIADVYVIYARTAESPGPLGLTAFLVPATTPGFTVGRRLETMGLRGTPLAELSFTSCRLPASSVVGRVGGGFLVLDHVMEREILFSFTVNVGEMQRRLERVIAWCRERRQYGQPIGTYQAVAHKVVDMRIAVDSARMWLHAAADKLDAGMSATAEISMAKLVTSRGNLQSSLDAIQIFGGRGYLTEHGVERDLRNAVAGPIYSGTNEIQYNRVAAMLGLR</sequence>
<evidence type="ECO:0000256" key="5">
    <source>
        <dbReference type="ARBA" id="ARBA00023002"/>
    </source>
</evidence>
<dbReference type="Pfam" id="PF00441">
    <property type="entry name" value="Acyl-CoA_dh_1"/>
    <property type="match status" value="1"/>
</dbReference>
<dbReference type="Gene3D" id="1.10.540.10">
    <property type="entry name" value="Acyl-CoA dehydrogenase/oxidase, N-terminal domain"/>
    <property type="match status" value="1"/>
</dbReference>
<dbReference type="Gene3D" id="1.20.140.10">
    <property type="entry name" value="Butyryl-CoA Dehydrogenase, subunit A, domain 3"/>
    <property type="match status" value="1"/>
</dbReference>
<accession>A0A7W9E4P9</accession>
<keyword evidence="5 6" id="KW-0560">Oxidoreductase</keyword>
<evidence type="ECO:0000313" key="11">
    <source>
        <dbReference type="Proteomes" id="UP000561726"/>
    </source>
</evidence>
<dbReference type="OrthoDB" id="571684at2"/>
<evidence type="ECO:0000256" key="4">
    <source>
        <dbReference type="ARBA" id="ARBA00022827"/>
    </source>
</evidence>
<feature type="domain" description="Acyl-CoA dehydrogenase/oxidase C-terminal" evidence="7">
    <location>
        <begin position="231"/>
        <end position="377"/>
    </location>
</feature>
<dbReference type="FunFam" id="2.40.110.10:FF:000002">
    <property type="entry name" value="Acyl-CoA dehydrogenase fadE12"/>
    <property type="match status" value="1"/>
</dbReference>
<dbReference type="GO" id="GO:0050660">
    <property type="term" value="F:flavin adenine dinucleotide binding"/>
    <property type="evidence" value="ECO:0007669"/>
    <property type="project" value="InterPro"/>
</dbReference>
<keyword evidence="4 6" id="KW-0274">FAD</keyword>
<dbReference type="Pfam" id="PF02770">
    <property type="entry name" value="Acyl-CoA_dh_M"/>
    <property type="match status" value="1"/>
</dbReference>
<dbReference type="Proteomes" id="UP000561726">
    <property type="component" value="Unassembled WGS sequence"/>
</dbReference>
<organism evidence="10 11">
    <name type="scientific">Cryobacterium roopkundense</name>
    <dbReference type="NCBI Taxonomy" id="1001240"/>
    <lineage>
        <taxon>Bacteria</taxon>
        <taxon>Bacillati</taxon>
        <taxon>Actinomycetota</taxon>
        <taxon>Actinomycetes</taxon>
        <taxon>Micrococcales</taxon>
        <taxon>Microbacteriaceae</taxon>
        <taxon>Cryobacterium</taxon>
    </lineage>
</organism>
<dbReference type="RefSeq" id="WP_052541848.1">
    <property type="nucleotide sequence ID" value="NZ_JACHBQ010000001.1"/>
</dbReference>
<dbReference type="AlphaFoldDB" id="A0A7W9E4P9"/>
<evidence type="ECO:0000259" key="8">
    <source>
        <dbReference type="Pfam" id="PF02770"/>
    </source>
</evidence>
<dbReference type="EMBL" id="JACHBQ010000001">
    <property type="protein sequence ID" value="MBB5642458.1"/>
    <property type="molecule type" value="Genomic_DNA"/>
</dbReference>
<evidence type="ECO:0000256" key="3">
    <source>
        <dbReference type="ARBA" id="ARBA00022630"/>
    </source>
</evidence>
<dbReference type="InterPro" id="IPR013786">
    <property type="entry name" value="AcylCoA_DH/ox_N"/>
</dbReference>
<comment type="caution">
    <text evidence="10">The sequence shown here is derived from an EMBL/GenBank/DDBJ whole genome shotgun (WGS) entry which is preliminary data.</text>
</comment>
<protein>
    <submittedName>
        <fullName evidence="10">Alkylation response protein AidB-like acyl-CoA dehydrogenase</fullName>
    </submittedName>
</protein>
<gene>
    <name evidence="10" type="ORF">BJ997_003006</name>
</gene>
<dbReference type="InterPro" id="IPR046373">
    <property type="entry name" value="Acyl-CoA_Oxase/DH_mid-dom_sf"/>
</dbReference>
<comment type="cofactor">
    <cofactor evidence="1 6">
        <name>FAD</name>
        <dbReference type="ChEBI" id="CHEBI:57692"/>
    </cofactor>
</comment>
<evidence type="ECO:0000256" key="6">
    <source>
        <dbReference type="RuleBase" id="RU362125"/>
    </source>
</evidence>
<dbReference type="InterPro" id="IPR037069">
    <property type="entry name" value="AcylCoA_DH/ox_N_sf"/>
</dbReference>
<dbReference type="InterPro" id="IPR009075">
    <property type="entry name" value="AcylCo_DH/oxidase_C"/>
</dbReference>
<proteinExistence type="inferred from homology"/>
<dbReference type="InterPro" id="IPR009100">
    <property type="entry name" value="AcylCoA_DH/oxidase_NM_dom_sf"/>
</dbReference>
<feature type="domain" description="Acyl-CoA dehydrogenase/oxidase N-terminal" evidence="9">
    <location>
        <begin position="14"/>
        <end position="119"/>
    </location>
</feature>
<dbReference type="PROSITE" id="PS00073">
    <property type="entry name" value="ACYL_COA_DH_2"/>
    <property type="match status" value="1"/>
</dbReference>
<comment type="similarity">
    <text evidence="2 6">Belongs to the acyl-CoA dehydrogenase family.</text>
</comment>
<dbReference type="SUPFAM" id="SSF47203">
    <property type="entry name" value="Acyl-CoA dehydrogenase C-terminal domain-like"/>
    <property type="match status" value="1"/>
</dbReference>
<dbReference type="InterPro" id="IPR006091">
    <property type="entry name" value="Acyl-CoA_Oxase/DH_mid-dom"/>
</dbReference>
<evidence type="ECO:0000256" key="1">
    <source>
        <dbReference type="ARBA" id="ARBA00001974"/>
    </source>
</evidence>
<keyword evidence="3 6" id="KW-0285">Flavoprotein</keyword>
<evidence type="ECO:0000256" key="2">
    <source>
        <dbReference type="ARBA" id="ARBA00009347"/>
    </source>
</evidence>